<keyword evidence="5 11" id="KW-0479">Metal-binding</keyword>
<feature type="binding site" evidence="11">
    <location>
        <position position="119"/>
    </location>
    <ligand>
        <name>ATP</name>
        <dbReference type="ChEBI" id="CHEBI:30616"/>
    </ligand>
</feature>
<dbReference type="PRINTS" id="PR01099">
    <property type="entry name" value="HYETHTZKNASE"/>
</dbReference>
<dbReference type="OrthoDB" id="9778146at2"/>
<dbReference type="GO" id="GO:0005524">
    <property type="term" value="F:ATP binding"/>
    <property type="evidence" value="ECO:0007669"/>
    <property type="project" value="UniProtKB-UniRule"/>
</dbReference>
<feature type="binding site" evidence="11">
    <location>
        <position position="192"/>
    </location>
    <ligand>
        <name>substrate</name>
    </ligand>
</feature>
<evidence type="ECO:0000256" key="2">
    <source>
        <dbReference type="ARBA" id="ARBA00001946"/>
    </source>
</evidence>
<dbReference type="HAMAP" id="MF_00228">
    <property type="entry name" value="Thz_kinase"/>
    <property type="match status" value="1"/>
</dbReference>
<comment type="cofactor">
    <cofactor evidence="2 11">
        <name>Mg(2+)</name>
        <dbReference type="ChEBI" id="CHEBI:18420"/>
    </cofactor>
</comment>
<evidence type="ECO:0000256" key="3">
    <source>
        <dbReference type="ARBA" id="ARBA00004868"/>
    </source>
</evidence>
<evidence type="ECO:0000256" key="4">
    <source>
        <dbReference type="ARBA" id="ARBA00022679"/>
    </source>
</evidence>
<dbReference type="NCBIfam" id="TIGR00694">
    <property type="entry name" value="thiM"/>
    <property type="match status" value="1"/>
</dbReference>
<protein>
    <recommendedName>
        <fullName evidence="11">Hydroxyethylthiazole kinase</fullName>
        <ecNumber evidence="11">2.7.1.50</ecNumber>
    </recommendedName>
    <alternativeName>
        <fullName evidence="11">4-methyl-5-beta-hydroxyethylthiazole kinase</fullName>
        <shortName evidence="11">TH kinase</shortName>
        <shortName evidence="11">Thz kinase</shortName>
    </alternativeName>
</protein>
<dbReference type="InterPro" id="IPR000417">
    <property type="entry name" value="Hyethyz_kinase"/>
</dbReference>
<dbReference type="RefSeq" id="WP_147921309.1">
    <property type="nucleotide sequence ID" value="NZ_VRTY01000025.1"/>
</dbReference>
<dbReference type="EMBL" id="VRTY01000025">
    <property type="protein sequence ID" value="TXK48052.1"/>
    <property type="molecule type" value="Genomic_DNA"/>
</dbReference>
<comment type="catalytic activity">
    <reaction evidence="1 11">
        <text>5-(2-hydroxyethyl)-4-methylthiazole + ATP = 4-methyl-5-(2-phosphooxyethyl)-thiazole + ADP + H(+)</text>
        <dbReference type="Rhea" id="RHEA:24212"/>
        <dbReference type="ChEBI" id="CHEBI:15378"/>
        <dbReference type="ChEBI" id="CHEBI:17957"/>
        <dbReference type="ChEBI" id="CHEBI:30616"/>
        <dbReference type="ChEBI" id="CHEBI:58296"/>
        <dbReference type="ChEBI" id="CHEBI:456216"/>
        <dbReference type="EC" id="2.7.1.50"/>
    </reaction>
</comment>
<gene>
    <name evidence="11 12" type="primary">thiM</name>
    <name evidence="12" type="ORF">FVR03_08455</name>
</gene>
<dbReference type="UniPathway" id="UPA00060">
    <property type="reaction ID" value="UER00139"/>
</dbReference>
<dbReference type="SUPFAM" id="SSF53613">
    <property type="entry name" value="Ribokinase-like"/>
    <property type="match status" value="1"/>
</dbReference>
<dbReference type="AlphaFoldDB" id="A0A5C8K8F0"/>
<keyword evidence="6 11" id="KW-0547">Nucleotide-binding</keyword>
<comment type="similarity">
    <text evidence="11">Belongs to the Thz kinase family.</text>
</comment>
<keyword evidence="9 11" id="KW-0460">Magnesium</keyword>
<accession>A0A5C8K8F0</accession>
<dbReference type="Pfam" id="PF02110">
    <property type="entry name" value="HK"/>
    <property type="match status" value="1"/>
</dbReference>
<dbReference type="InterPro" id="IPR029056">
    <property type="entry name" value="Ribokinase-like"/>
</dbReference>
<keyword evidence="13" id="KW-1185">Reference proteome</keyword>
<dbReference type="EC" id="2.7.1.50" evidence="11"/>
<feature type="binding site" evidence="11">
    <location>
        <position position="44"/>
    </location>
    <ligand>
        <name>substrate</name>
    </ligand>
</feature>
<dbReference type="GO" id="GO:0000287">
    <property type="term" value="F:magnesium ion binding"/>
    <property type="evidence" value="ECO:0007669"/>
    <property type="project" value="UniProtKB-UniRule"/>
</dbReference>
<dbReference type="GO" id="GO:0009228">
    <property type="term" value="P:thiamine biosynthetic process"/>
    <property type="evidence" value="ECO:0007669"/>
    <property type="project" value="UniProtKB-KW"/>
</dbReference>
<organism evidence="12 13">
    <name type="scientific">Pontibacter qinzhouensis</name>
    <dbReference type="NCBI Taxonomy" id="2603253"/>
    <lineage>
        <taxon>Bacteria</taxon>
        <taxon>Pseudomonadati</taxon>
        <taxon>Bacteroidota</taxon>
        <taxon>Cytophagia</taxon>
        <taxon>Cytophagales</taxon>
        <taxon>Hymenobacteraceae</taxon>
        <taxon>Pontibacter</taxon>
    </lineage>
</organism>
<dbReference type="Proteomes" id="UP000321926">
    <property type="component" value="Unassembled WGS sequence"/>
</dbReference>
<comment type="function">
    <text evidence="11">Catalyzes the phosphorylation of the hydroxyl group of 4-methyl-5-beta-hydroxyethylthiazole (THZ).</text>
</comment>
<evidence type="ECO:0000256" key="5">
    <source>
        <dbReference type="ARBA" id="ARBA00022723"/>
    </source>
</evidence>
<dbReference type="CDD" id="cd01170">
    <property type="entry name" value="THZ_kinase"/>
    <property type="match status" value="1"/>
</dbReference>
<comment type="pathway">
    <text evidence="3 11">Cofactor biosynthesis; thiamine diphosphate biosynthesis; 4-methyl-5-(2-phosphoethyl)-thiazole from 5-(2-hydroxyethyl)-4-methylthiazole: step 1/1.</text>
</comment>
<dbReference type="NCBIfam" id="NF006830">
    <property type="entry name" value="PRK09355.1"/>
    <property type="match status" value="1"/>
</dbReference>
<evidence type="ECO:0000313" key="13">
    <source>
        <dbReference type="Proteomes" id="UP000321926"/>
    </source>
</evidence>
<sequence length="269" mass="28221">MKDILWQTIQAVKATSPLVHNITNYVVMNNTANALLAAGASPVMAHAHSEIEAMTGIASALVINIGTLDEYWVESMRRAVLEAEKLQKPWVLDPVGAGATPYRDRVLEELLKHKPTVVRGNASEILALASKGTGTKGVDSINESTEALDAAIVLSKNTGAVICVSGAEDLLVQQAQGLSITNGHPLMAKITGMGCTATALIGACCAVLPAQPLLATAAAMALMGIAGEMAAEKSAGPGSLQLHFLDMLHTLSENDFMQRLKLKQLDAAF</sequence>
<name>A0A5C8K8F0_9BACT</name>
<dbReference type="Gene3D" id="3.40.1190.20">
    <property type="match status" value="1"/>
</dbReference>
<feature type="binding site" evidence="11">
    <location>
        <position position="165"/>
    </location>
    <ligand>
        <name>ATP</name>
        <dbReference type="ChEBI" id="CHEBI:30616"/>
    </ligand>
</feature>
<keyword evidence="8 11" id="KW-0067">ATP-binding</keyword>
<evidence type="ECO:0000256" key="1">
    <source>
        <dbReference type="ARBA" id="ARBA00001771"/>
    </source>
</evidence>
<keyword evidence="10 11" id="KW-0784">Thiamine biosynthesis</keyword>
<dbReference type="GO" id="GO:0009229">
    <property type="term" value="P:thiamine diphosphate biosynthetic process"/>
    <property type="evidence" value="ECO:0007669"/>
    <property type="project" value="UniProtKB-UniRule"/>
</dbReference>
<comment type="caution">
    <text evidence="12">The sequence shown here is derived from an EMBL/GenBank/DDBJ whole genome shotgun (WGS) entry which is preliminary data.</text>
</comment>
<dbReference type="GO" id="GO:0004417">
    <property type="term" value="F:hydroxyethylthiazole kinase activity"/>
    <property type="evidence" value="ECO:0007669"/>
    <property type="project" value="UniProtKB-UniRule"/>
</dbReference>
<evidence type="ECO:0000256" key="7">
    <source>
        <dbReference type="ARBA" id="ARBA00022777"/>
    </source>
</evidence>
<evidence type="ECO:0000256" key="11">
    <source>
        <dbReference type="HAMAP-Rule" id="MF_00228"/>
    </source>
</evidence>
<evidence type="ECO:0000256" key="10">
    <source>
        <dbReference type="ARBA" id="ARBA00022977"/>
    </source>
</evidence>
<evidence type="ECO:0000313" key="12">
    <source>
        <dbReference type="EMBL" id="TXK48052.1"/>
    </source>
</evidence>
<evidence type="ECO:0000256" key="6">
    <source>
        <dbReference type="ARBA" id="ARBA00022741"/>
    </source>
</evidence>
<evidence type="ECO:0000256" key="8">
    <source>
        <dbReference type="ARBA" id="ARBA00022840"/>
    </source>
</evidence>
<reference evidence="12 13" key="1">
    <citation type="submission" date="2019-08" db="EMBL/GenBank/DDBJ databases">
        <authorList>
            <person name="Shi S."/>
        </authorList>
    </citation>
    <scope>NUCLEOTIDE SEQUENCE [LARGE SCALE GENOMIC DNA]</scope>
    <source>
        <strain evidence="12 13">GY10130</strain>
    </source>
</reference>
<keyword evidence="4 11" id="KW-0808">Transferase</keyword>
<keyword evidence="7 11" id="KW-0418">Kinase</keyword>
<evidence type="ECO:0000256" key="9">
    <source>
        <dbReference type="ARBA" id="ARBA00022842"/>
    </source>
</evidence>
<proteinExistence type="inferred from homology"/>
<dbReference type="PIRSF" id="PIRSF000513">
    <property type="entry name" value="Thz_kinase"/>
    <property type="match status" value="1"/>
</dbReference>